<name>A0AAN7UAZ2_9PEZI</name>
<keyword evidence="2 4" id="KW-0067">ATP-binding</keyword>
<evidence type="ECO:0000313" key="8">
    <source>
        <dbReference type="Proteomes" id="UP001305414"/>
    </source>
</evidence>
<dbReference type="SUPFAM" id="SSF52540">
    <property type="entry name" value="P-loop containing nucleoside triphosphate hydrolases"/>
    <property type="match status" value="1"/>
</dbReference>
<proteinExistence type="inferred from homology"/>
<feature type="domain" description="Kinesin motor" evidence="6">
    <location>
        <begin position="1"/>
        <end position="273"/>
    </location>
</feature>
<reference evidence="7 8" key="1">
    <citation type="submission" date="2023-10" db="EMBL/GenBank/DDBJ databases">
        <title>Draft genome sequence of Xylaria bambusicola isolate GMP-LS, the root and basal stem rot pathogen of sugarcane in Indonesia.</title>
        <authorList>
            <person name="Selvaraj P."/>
            <person name="Muralishankar V."/>
            <person name="Muruganantham S."/>
            <person name="Sp S."/>
            <person name="Haryani S."/>
            <person name="Lau K.J.X."/>
            <person name="Naqvi N.I."/>
        </authorList>
    </citation>
    <scope>NUCLEOTIDE SEQUENCE [LARGE SCALE GENOMIC DNA]</scope>
    <source>
        <strain evidence="7">GMP-LS</strain>
    </source>
</reference>
<dbReference type="PANTHER" id="PTHR24115">
    <property type="entry name" value="KINESIN-RELATED"/>
    <property type="match status" value="1"/>
</dbReference>
<evidence type="ECO:0000256" key="2">
    <source>
        <dbReference type="ARBA" id="ARBA00022840"/>
    </source>
</evidence>
<dbReference type="Pfam" id="PF00225">
    <property type="entry name" value="Kinesin"/>
    <property type="match status" value="2"/>
</dbReference>
<dbReference type="Proteomes" id="UP001305414">
    <property type="component" value="Unassembled WGS sequence"/>
</dbReference>
<organism evidence="7 8">
    <name type="scientific">Xylaria bambusicola</name>
    <dbReference type="NCBI Taxonomy" id="326684"/>
    <lineage>
        <taxon>Eukaryota</taxon>
        <taxon>Fungi</taxon>
        <taxon>Dikarya</taxon>
        <taxon>Ascomycota</taxon>
        <taxon>Pezizomycotina</taxon>
        <taxon>Sordariomycetes</taxon>
        <taxon>Xylariomycetidae</taxon>
        <taxon>Xylariales</taxon>
        <taxon>Xylariaceae</taxon>
        <taxon>Xylaria</taxon>
    </lineage>
</organism>
<dbReference type="InterPro" id="IPR027417">
    <property type="entry name" value="P-loop_NTPase"/>
</dbReference>
<dbReference type="AlphaFoldDB" id="A0AAN7UAZ2"/>
<comment type="caution">
    <text evidence="3">Lacks conserved residue(s) required for the propagation of feature annotation.</text>
</comment>
<dbReference type="PRINTS" id="PR00380">
    <property type="entry name" value="KINESINHEAVY"/>
</dbReference>
<dbReference type="GO" id="GO:0008017">
    <property type="term" value="F:microtubule binding"/>
    <property type="evidence" value="ECO:0007669"/>
    <property type="project" value="InterPro"/>
</dbReference>
<feature type="compositionally biased region" description="Basic and acidic residues" evidence="5">
    <location>
        <begin position="318"/>
        <end position="344"/>
    </location>
</feature>
<keyword evidence="1 4" id="KW-0547">Nucleotide-binding</keyword>
<gene>
    <name evidence="7" type="ORF">RRF57_001090</name>
</gene>
<feature type="region of interest" description="Disordered" evidence="5">
    <location>
        <begin position="301"/>
        <end position="344"/>
    </location>
</feature>
<dbReference type="InterPro" id="IPR001752">
    <property type="entry name" value="Kinesin_motor_dom"/>
</dbReference>
<dbReference type="PROSITE" id="PS00411">
    <property type="entry name" value="KINESIN_MOTOR_1"/>
    <property type="match status" value="1"/>
</dbReference>
<dbReference type="GO" id="GO:0007018">
    <property type="term" value="P:microtubule-based movement"/>
    <property type="evidence" value="ECO:0007669"/>
    <property type="project" value="InterPro"/>
</dbReference>
<dbReference type="InterPro" id="IPR027640">
    <property type="entry name" value="Kinesin-like_fam"/>
</dbReference>
<dbReference type="GO" id="GO:0003777">
    <property type="term" value="F:microtubule motor activity"/>
    <property type="evidence" value="ECO:0007669"/>
    <property type="project" value="InterPro"/>
</dbReference>
<keyword evidence="4" id="KW-0505">Motor protein</keyword>
<protein>
    <recommendedName>
        <fullName evidence="4">Kinesin-like protein</fullName>
    </recommendedName>
</protein>
<dbReference type="GO" id="GO:0005874">
    <property type="term" value="C:microtubule"/>
    <property type="evidence" value="ECO:0007669"/>
    <property type="project" value="UniProtKB-KW"/>
</dbReference>
<evidence type="ECO:0000256" key="1">
    <source>
        <dbReference type="ARBA" id="ARBA00022741"/>
    </source>
</evidence>
<evidence type="ECO:0000256" key="5">
    <source>
        <dbReference type="SAM" id="MobiDB-lite"/>
    </source>
</evidence>
<dbReference type="InterPro" id="IPR019821">
    <property type="entry name" value="Kinesin_motor_CS"/>
</dbReference>
<dbReference type="GO" id="GO:0005524">
    <property type="term" value="F:ATP binding"/>
    <property type="evidence" value="ECO:0007669"/>
    <property type="project" value="UniProtKB-KW"/>
</dbReference>
<keyword evidence="8" id="KW-1185">Reference proteome</keyword>
<dbReference type="EMBL" id="JAWHQM010000002">
    <property type="protein sequence ID" value="KAK5625374.1"/>
    <property type="molecule type" value="Genomic_DNA"/>
</dbReference>
<sequence length="361" mass="40874">MSNSEHAVHANGEPILTNEGIMPRSKALIFEKASRRREKGWLISIRGCCYEVYLKEIRQLLPNGRVKTKSLDSTEPPWWHVHDPEYQRLNSVEEFNEMFESAMESRTFVETTSNSSSSRSHFILYLEFEAKSPTMKKANKGSLCLVDLAGSEDPHKANALDDRSISRGTSVASMSENAAQKKIRDQRLREGIAINQSLRVLRKSIPKIRNPTAVNGKPTLEGGDEESSTLAKLLGLCLGCESMVLMFVIISLSTDSLSKTKATLESGKEASNHHHLYEHYPCYASPRVFLLSFPYASTDEKKDRRNPALTKTDAPTTAEHRRESRGFKEPNHPETRLRQKKKIDFPTGRDARRISYCYIDI</sequence>
<dbReference type="PROSITE" id="PS50067">
    <property type="entry name" value="KINESIN_MOTOR_2"/>
    <property type="match status" value="1"/>
</dbReference>
<accession>A0AAN7UAZ2</accession>
<evidence type="ECO:0000256" key="4">
    <source>
        <dbReference type="RuleBase" id="RU000394"/>
    </source>
</evidence>
<evidence type="ECO:0000259" key="6">
    <source>
        <dbReference type="PROSITE" id="PS50067"/>
    </source>
</evidence>
<comment type="similarity">
    <text evidence="3 4">Belongs to the TRAFAC class myosin-kinesin ATPase superfamily. Kinesin family.</text>
</comment>
<comment type="caution">
    <text evidence="7">The sequence shown here is derived from an EMBL/GenBank/DDBJ whole genome shotgun (WGS) entry which is preliminary data.</text>
</comment>
<evidence type="ECO:0000313" key="7">
    <source>
        <dbReference type="EMBL" id="KAK5625374.1"/>
    </source>
</evidence>
<evidence type="ECO:0000256" key="3">
    <source>
        <dbReference type="PROSITE-ProRule" id="PRU00283"/>
    </source>
</evidence>
<dbReference type="SMART" id="SM00129">
    <property type="entry name" value="KISc"/>
    <property type="match status" value="1"/>
</dbReference>
<dbReference type="Gene3D" id="3.40.850.10">
    <property type="entry name" value="Kinesin motor domain"/>
    <property type="match status" value="1"/>
</dbReference>
<dbReference type="InterPro" id="IPR036961">
    <property type="entry name" value="Kinesin_motor_dom_sf"/>
</dbReference>
<keyword evidence="4" id="KW-0493">Microtubule</keyword>